<proteinExistence type="predicted"/>
<dbReference type="Gramene" id="ERN08671">
    <property type="protein sequence ID" value="ERN08671"/>
    <property type="gene ID" value="AMTR_s00017p00216260"/>
</dbReference>
<dbReference type="Proteomes" id="UP000017836">
    <property type="component" value="Unassembled WGS sequence"/>
</dbReference>
<name>W1PLY4_AMBTC</name>
<keyword evidence="2" id="KW-1185">Reference proteome</keyword>
<dbReference type="EMBL" id="KI393256">
    <property type="protein sequence ID" value="ERN08671.1"/>
    <property type="molecule type" value="Genomic_DNA"/>
</dbReference>
<evidence type="ECO:0000313" key="2">
    <source>
        <dbReference type="Proteomes" id="UP000017836"/>
    </source>
</evidence>
<dbReference type="HOGENOM" id="CLU_2944751_0_0_1"/>
<organism evidence="1 2">
    <name type="scientific">Amborella trichopoda</name>
    <dbReference type="NCBI Taxonomy" id="13333"/>
    <lineage>
        <taxon>Eukaryota</taxon>
        <taxon>Viridiplantae</taxon>
        <taxon>Streptophyta</taxon>
        <taxon>Embryophyta</taxon>
        <taxon>Tracheophyta</taxon>
        <taxon>Spermatophyta</taxon>
        <taxon>Magnoliopsida</taxon>
        <taxon>Amborellales</taxon>
        <taxon>Amborellaceae</taxon>
        <taxon>Amborella</taxon>
    </lineage>
</organism>
<accession>W1PLY4</accession>
<protein>
    <submittedName>
        <fullName evidence="1">Uncharacterized protein</fullName>
    </submittedName>
</protein>
<gene>
    <name evidence="1" type="ORF">AMTR_s00017p00216260</name>
</gene>
<reference evidence="2" key="1">
    <citation type="journal article" date="2013" name="Science">
        <title>The Amborella genome and the evolution of flowering plants.</title>
        <authorList>
            <consortium name="Amborella Genome Project"/>
        </authorList>
    </citation>
    <scope>NUCLEOTIDE SEQUENCE [LARGE SCALE GENOMIC DNA]</scope>
</reference>
<sequence length="60" mass="7086">MRAKISSEEWYELLQRFAQRFRGYRRLRGGLGSEDRRGGERLGPALEEERLPSYIRLEGS</sequence>
<dbReference type="AlphaFoldDB" id="W1PLY4"/>
<evidence type="ECO:0000313" key="1">
    <source>
        <dbReference type="EMBL" id="ERN08671.1"/>
    </source>
</evidence>